<evidence type="ECO:0000313" key="2">
    <source>
        <dbReference type="Proteomes" id="UP001317870"/>
    </source>
</evidence>
<protein>
    <recommendedName>
        <fullName evidence="3">DUF1905 domain-containing protein</fullName>
    </recommendedName>
</protein>
<sequence>MIQVIAAEPTPQSARMAVKSGIGTYIWPVASRAARTKKGRVRPVWARAEGSPVRVRAGAAEWKVDIAMGRR</sequence>
<dbReference type="Proteomes" id="UP001317870">
    <property type="component" value="Chromosome"/>
</dbReference>
<keyword evidence="2" id="KW-1185">Reference proteome</keyword>
<evidence type="ECO:0008006" key="3">
    <source>
        <dbReference type="Google" id="ProtNLM"/>
    </source>
</evidence>
<organism evidence="1 2">
    <name type="scientific">Nocardia sputorum</name>
    <dbReference type="NCBI Taxonomy" id="2984338"/>
    <lineage>
        <taxon>Bacteria</taxon>
        <taxon>Bacillati</taxon>
        <taxon>Actinomycetota</taxon>
        <taxon>Actinomycetes</taxon>
        <taxon>Mycobacteriales</taxon>
        <taxon>Nocardiaceae</taxon>
        <taxon>Nocardia</taxon>
    </lineage>
</organism>
<dbReference type="EMBL" id="AP026978">
    <property type="protein sequence ID" value="BDU02839.1"/>
    <property type="molecule type" value="Genomic_DNA"/>
</dbReference>
<accession>A0ABM8D5X6</accession>
<name>A0ABM8D5X6_9NOCA</name>
<evidence type="ECO:0000313" key="1">
    <source>
        <dbReference type="EMBL" id="BDU02839.1"/>
    </source>
</evidence>
<reference evidence="1 2" key="1">
    <citation type="submission" date="2022-11" db="EMBL/GenBank/DDBJ databases">
        <title>Genome Sequencing of Nocardia sp. ON39_IFM12276 and assembly.</title>
        <authorList>
            <person name="Shimojima M."/>
            <person name="Toyokawa M."/>
            <person name="Uesaka K."/>
        </authorList>
    </citation>
    <scope>NUCLEOTIDE SEQUENCE [LARGE SCALE GENOMIC DNA]</scope>
    <source>
        <strain evidence="1 2">IFM 12276</strain>
    </source>
</reference>
<gene>
    <name evidence="1" type="ORF">IFM12276_58670</name>
</gene>
<proteinExistence type="predicted"/>